<accession>A0A024H5E0</accession>
<dbReference type="SUPFAM" id="SSF56784">
    <property type="entry name" value="HAD-like"/>
    <property type="match status" value="1"/>
</dbReference>
<gene>
    <name evidence="1" type="ORF">ARTSIC4J27_3085</name>
</gene>
<dbReference type="GO" id="GO:0016791">
    <property type="term" value="F:phosphatase activity"/>
    <property type="evidence" value="ECO:0007669"/>
    <property type="project" value="TreeGrafter"/>
</dbReference>
<dbReference type="OrthoDB" id="3180855at2"/>
<organism evidence="1 2">
    <name type="scientific">Pseudarthrobacter siccitolerans</name>
    <dbReference type="NCBI Taxonomy" id="861266"/>
    <lineage>
        <taxon>Bacteria</taxon>
        <taxon>Bacillati</taxon>
        <taxon>Actinomycetota</taxon>
        <taxon>Actinomycetes</taxon>
        <taxon>Micrococcales</taxon>
        <taxon>Micrococcaceae</taxon>
        <taxon>Pseudarthrobacter</taxon>
    </lineage>
</organism>
<comment type="caution">
    <text evidence="1">The sequence shown here is derived from an EMBL/GenBank/DDBJ whole genome shotgun (WGS) entry which is preliminary data.</text>
</comment>
<dbReference type="InterPro" id="IPR023214">
    <property type="entry name" value="HAD_sf"/>
</dbReference>
<dbReference type="PANTHER" id="PTHR10000">
    <property type="entry name" value="PHOSPHOSERINE PHOSPHATASE"/>
    <property type="match status" value="1"/>
</dbReference>
<dbReference type="GO" id="GO:0005829">
    <property type="term" value="C:cytosol"/>
    <property type="evidence" value="ECO:0007669"/>
    <property type="project" value="TreeGrafter"/>
</dbReference>
<keyword evidence="2" id="KW-1185">Reference proteome</keyword>
<dbReference type="Gene3D" id="3.30.1240.10">
    <property type="match status" value="1"/>
</dbReference>
<dbReference type="STRING" id="861266.ARTSIC4J27_3085"/>
<evidence type="ECO:0000313" key="2">
    <source>
        <dbReference type="Proteomes" id="UP000035722"/>
    </source>
</evidence>
<dbReference type="GO" id="GO:0000287">
    <property type="term" value="F:magnesium ion binding"/>
    <property type="evidence" value="ECO:0007669"/>
    <property type="project" value="TreeGrafter"/>
</dbReference>
<dbReference type="Gene3D" id="3.40.50.1000">
    <property type="entry name" value="HAD superfamily/HAD-like"/>
    <property type="match status" value="1"/>
</dbReference>
<proteinExistence type="predicted"/>
<evidence type="ECO:0000313" key="1">
    <source>
        <dbReference type="EMBL" id="CCQ47107.1"/>
    </source>
</evidence>
<reference evidence="2" key="1">
    <citation type="journal article" date="2014" name="Genome Announc.">
        <title>Genome Sequence of Arthrobacter siccitolerans 4J27, a Xeroprotectant-Producing Desiccation-Tolerant Microorganism.</title>
        <authorList>
            <person name="Manzanera M."/>
            <person name="Santa-Cruz-Calvo L."/>
            <person name="Vilchez J.I."/>
            <person name="Garcia-Fontana C."/>
            <person name="Silva-Castro G.A."/>
            <person name="Calvo C."/>
            <person name="Gonzalez-Lopez J."/>
        </authorList>
    </citation>
    <scope>NUCLEOTIDE SEQUENCE [LARGE SCALE GENOMIC DNA]</scope>
    <source>
        <strain evidence="2">4J27</strain>
    </source>
</reference>
<name>A0A024H5E0_9MICC</name>
<dbReference type="EMBL" id="CAQI01000047">
    <property type="protein sequence ID" value="CCQ47107.1"/>
    <property type="molecule type" value="Genomic_DNA"/>
</dbReference>
<dbReference type="AlphaFoldDB" id="A0A024H5E0"/>
<keyword evidence="1" id="KW-0378">Hydrolase</keyword>
<dbReference type="RefSeq" id="WP_050055988.1">
    <property type="nucleotide sequence ID" value="NZ_CAQI01000047.1"/>
</dbReference>
<dbReference type="Pfam" id="PF08282">
    <property type="entry name" value="Hydrolase_3"/>
    <property type="match status" value="1"/>
</dbReference>
<sequence>MSSPQTIRPRAIFLDIDGTYADHGVVPDAHVEAVQTARRQGHLVFVCTGRPLSMVPGHILDAGFDGVITGAGARVDLNGEVLKDTRFSADLAARIVDTLDANNVAYILEAPEALHGRTGVDERLRRVLTPVFAGRSGHDGVLSTDVDPVEDILGPVQYSDDLRSVSYAKISCFDSPVPLTGLMAGLGPNVGLIPSSLSALGDTAGEIFMAGTHKAVGIQVVEKHLGLRREDIVAIGDSANDIEMLEYAAIGIAVEDGHPKVLAVADRVTPGPAGNGVALAFAGLGLLG</sequence>
<dbReference type="InterPro" id="IPR036412">
    <property type="entry name" value="HAD-like_sf"/>
</dbReference>
<dbReference type="PANTHER" id="PTHR10000:SF8">
    <property type="entry name" value="HAD SUPERFAMILY HYDROLASE-LIKE, TYPE 3"/>
    <property type="match status" value="1"/>
</dbReference>
<dbReference type="Proteomes" id="UP000035722">
    <property type="component" value="Unassembled WGS sequence"/>
</dbReference>
<protein>
    <submittedName>
        <fullName evidence="1">HAD-superhydrolase, subIIB family protein</fullName>
    </submittedName>
</protein>